<keyword evidence="1" id="KW-0472">Membrane</keyword>
<comment type="caution">
    <text evidence="3">The sequence shown here is derived from an EMBL/GenBank/DDBJ whole genome shotgun (WGS) entry which is preliminary data.</text>
</comment>
<feature type="transmembrane region" description="Helical" evidence="1">
    <location>
        <begin position="12"/>
        <end position="34"/>
    </location>
</feature>
<dbReference type="EMBL" id="JBHSMA010000002">
    <property type="protein sequence ID" value="MFC5409856.1"/>
    <property type="molecule type" value="Genomic_DNA"/>
</dbReference>
<accession>A0ABW0I8I0</accession>
<feature type="transmembrane region" description="Helical" evidence="1">
    <location>
        <begin position="345"/>
        <end position="366"/>
    </location>
</feature>
<reference evidence="4" key="1">
    <citation type="journal article" date="2019" name="Int. J. Syst. Evol. Microbiol.">
        <title>The Global Catalogue of Microorganisms (GCM) 10K type strain sequencing project: providing services to taxonomists for standard genome sequencing and annotation.</title>
        <authorList>
            <consortium name="The Broad Institute Genomics Platform"/>
            <consortium name="The Broad Institute Genome Sequencing Center for Infectious Disease"/>
            <person name="Wu L."/>
            <person name="Ma J."/>
        </authorList>
    </citation>
    <scope>NUCLEOTIDE SEQUENCE [LARGE SCALE GENOMIC DNA]</scope>
    <source>
        <strain evidence="4">CCUG 55250</strain>
    </source>
</reference>
<name>A0ABW0I8I0_9BACT</name>
<dbReference type="Pfam" id="PF03929">
    <property type="entry name" value="PepSY_TM"/>
    <property type="match status" value="1"/>
</dbReference>
<keyword evidence="1" id="KW-0812">Transmembrane</keyword>
<keyword evidence="4" id="KW-1185">Reference proteome</keyword>
<dbReference type="PANTHER" id="PTHR34219">
    <property type="entry name" value="IRON-REGULATED INNER MEMBRANE PROTEIN-RELATED"/>
    <property type="match status" value="1"/>
</dbReference>
<evidence type="ECO:0000313" key="3">
    <source>
        <dbReference type="EMBL" id="MFC5409856.1"/>
    </source>
</evidence>
<protein>
    <submittedName>
        <fullName evidence="3">PepSY-associated TM helix domain-containing protein</fullName>
    </submittedName>
</protein>
<dbReference type="RefSeq" id="WP_379844472.1">
    <property type="nucleotide sequence ID" value="NZ_JBHSMA010000002.1"/>
</dbReference>
<dbReference type="InterPro" id="IPR025711">
    <property type="entry name" value="PepSY"/>
</dbReference>
<feature type="transmembrane region" description="Helical" evidence="1">
    <location>
        <begin position="142"/>
        <end position="163"/>
    </location>
</feature>
<organism evidence="3 4">
    <name type="scientific">Larkinella bovis</name>
    <dbReference type="NCBI Taxonomy" id="683041"/>
    <lineage>
        <taxon>Bacteria</taxon>
        <taxon>Pseudomonadati</taxon>
        <taxon>Bacteroidota</taxon>
        <taxon>Cytophagia</taxon>
        <taxon>Cytophagales</taxon>
        <taxon>Spirosomataceae</taxon>
        <taxon>Larkinella</taxon>
    </lineage>
</organism>
<dbReference type="PROSITE" id="PS51257">
    <property type="entry name" value="PROKAR_LIPOPROTEIN"/>
    <property type="match status" value="1"/>
</dbReference>
<keyword evidence="1" id="KW-1133">Transmembrane helix</keyword>
<evidence type="ECO:0000259" key="2">
    <source>
        <dbReference type="Pfam" id="PF03413"/>
    </source>
</evidence>
<proteinExistence type="predicted"/>
<gene>
    <name evidence="3" type="ORF">ACFPMF_11090</name>
</gene>
<feature type="domain" description="PepSY" evidence="2">
    <location>
        <begin position="57"/>
        <end position="114"/>
    </location>
</feature>
<dbReference type="Pfam" id="PF03413">
    <property type="entry name" value="PepSY"/>
    <property type="match status" value="1"/>
</dbReference>
<dbReference type="Proteomes" id="UP001596106">
    <property type="component" value="Unassembled WGS sequence"/>
</dbReference>
<sequence>MTVKQLVGKLHRWLGLASGLLVFVVAITGCILAFELEIKSILRPFQYVEPVPNATVLPPSRLKAIAEKQVPGKPAKGVNYGEWGRSVNVPFYGADPDYYYQVYLNPYTGEVLKVVDEEGDFFHFILHGHYYLWLPEEIGQPVVAYGTLLFTLMLISGLVLWWPKKWNRAHRDKSFKIKWKAQWRRVNYDLHNVPGFYALSFSLILAITGMIFGIEWLSNSIYWSTTGGKTLPVYQQPLSDSTATPRFADPVDRVWQRFYRHKTATNSLYISCPELRSESIAVSINHRPGTYYKNDYYTFDRYTLKELRGEGPYFGAYGKADFGDKLRRMNYDIHVGAILSWPGKILAFCASLVCASLPVTGFIIWWGRRKKKAVKPQRRVSKPQAA</sequence>
<evidence type="ECO:0000313" key="4">
    <source>
        <dbReference type="Proteomes" id="UP001596106"/>
    </source>
</evidence>
<feature type="transmembrane region" description="Helical" evidence="1">
    <location>
        <begin position="194"/>
        <end position="214"/>
    </location>
</feature>
<dbReference type="PANTHER" id="PTHR34219:SF3">
    <property type="entry name" value="BLL7967 PROTEIN"/>
    <property type="match status" value="1"/>
</dbReference>
<dbReference type="InterPro" id="IPR005625">
    <property type="entry name" value="PepSY-ass_TM"/>
</dbReference>
<evidence type="ECO:0000256" key="1">
    <source>
        <dbReference type="SAM" id="Phobius"/>
    </source>
</evidence>